<dbReference type="Pfam" id="PF03466">
    <property type="entry name" value="LysR_substrate"/>
    <property type="match status" value="1"/>
</dbReference>
<comment type="caution">
    <text evidence="6">The sequence shown here is derived from an EMBL/GenBank/DDBJ whole genome shotgun (WGS) entry which is preliminary data.</text>
</comment>
<dbReference type="PRINTS" id="PR00039">
    <property type="entry name" value="HTHLYSR"/>
</dbReference>
<dbReference type="PANTHER" id="PTHR30537">
    <property type="entry name" value="HTH-TYPE TRANSCRIPTIONAL REGULATOR"/>
    <property type="match status" value="1"/>
</dbReference>
<evidence type="ECO:0000256" key="4">
    <source>
        <dbReference type="ARBA" id="ARBA00023163"/>
    </source>
</evidence>
<keyword evidence="7" id="KW-1185">Reference proteome</keyword>
<dbReference type="FunFam" id="1.10.10.10:FF:000001">
    <property type="entry name" value="LysR family transcriptional regulator"/>
    <property type="match status" value="1"/>
</dbReference>
<evidence type="ECO:0000256" key="2">
    <source>
        <dbReference type="ARBA" id="ARBA00023015"/>
    </source>
</evidence>
<dbReference type="GO" id="GO:0003700">
    <property type="term" value="F:DNA-binding transcription factor activity"/>
    <property type="evidence" value="ECO:0007669"/>
    <property type="project" value="InterPro"/>
</dbReference>
<keyword evidence="2" id="KW-0805">Transcription regulation</keyword>
<sequence length="298" mass="33842">MALDWDKLRIFHAAAEAGSFTHAALKLHLSQSAISRQVSALEQDVGIKLFHRHARGLILTEQGEILYRTAHEVLMKLESVRVQLTETTEKPSGKLRITTTVGLGQGWLTDKVQEFLALYPDMQVQLLLDNEELDVNMRHADCAIRLREPQQSDLIQRKLFTVHMHVYAAPSYINRYGEPQSIDDLDHHKIITFGEPAPNYLLDVNWLQIAGRDSDNPRPSVLQINSLTSIKRACLLGIGIAMLPDYIVGRDPGLLQLVTNADVPSFDTYFCYPHEMKNAAKLKVFRDFIVSKARNWNF</sequence>
<dbReference type="PROSITE" id="PS50931">
    <property type="entry name" value="HTH_LYSR"/>
    <property type="match status" value="1"/>
</dbReference>
<dbReference type="InterPro" id="IPR058163">
    <property type="entry name" value="LysR-type_TF_proteobact-type"/>
</dbReference>
<evidence type="ECO:0000256" key="3">
    <source>
        <dbReference type="ARBA" id="ARBA00023125"/>
    </source>
</evidence>
<dbReference type="Gene3D" id="3.40.190.290">
    <property type="match status" value="1"/>
</dbReference>
<dbReference type="Gene3D" id="1.10.10.10">
    <property type="entry name" value="Winged helix-like DNA-binding domain superfamily/Winged helix DNA-binding domain"/>
    <property type="match status" value="1"/>
</dbReference>
<evidence type="ECO:0000313" key="7">
    <source>
        <dbReference type="Proteomes" id="UP000241247"/>
    </source>
</evidence>
<organism evidence="6 7">
    <name type="scientific">Mycoplana dimorpha</name>
    <dbReference type="NCBI Taxonomy" id="28320"/>
    <lineage>
        <taxon>Bacteria</taxon>
        <taxon>Pseudomonadati</taxon>
        <taxon>Pseudomonadota</taxon>
        <taxon>Alphaproteobacteria</taxon>
        <taxon>Hyphomicrobiales</taxon>
        <taxon>Rhizobiaceae</taxon>
        <taxon>Mycoplana</taxon>
    </lineage>
</organism>
<dbReference type="InterPro" id="IPR005119">
    <property type="entry name" value="LysR_subst-bd"/>
</dbReference>
<evidence type="ECO:0000259" key="5">
    <source>
        <dbReference type="PROSITE" id="PS50931"/>
    </source>
</evidence>
<dbReference type="SUPFAM" id="SSF46785">
    <property type="entry name" value="Winged helix' DNA-binding domain"/>
    <property type="match status" value="1"/>
</dbReference>
<dbReference type="Proteomes" id="UP000241247">
    <property type="component" value="Unassembled WGS sequence"/>
</dbReference>
<gene>
    <name evidence="6" type="ORF">C7449_10738</name>
</gene>
<name>A0A2T5B0W4_MYCDI</name>
<comment type="similarity">
    <text evidence="1">Belongs to the LysR transcriptional regulatory family.</text>
</comment>
<dbReference type="OrthoDB" id="7624726at2"/>
<dbReference type="InterPro" id="IPR036388">
    <property type="entry name" value="WH-like_DNA-bd_sf"/>
</dbReference>
<evidence type="ECO:0000313" key="6">
    <source>
        <dbReference type="EMBL" id="PTM92627.1"/>
    </source>
</evidence>
<dbReference type="InterPro" id="IPR036390">
    <property type="entry name" value="WH_DNA-bd_sf"/>
</dbReference>
<dbReference type="AlphaFoldDB" id="A0A2T5B0W4"/>
<feature type="domain" description="HTH lysR-type" evidence="5">
    <location>
        <begin position="3"/>
        <end position="60"/>
    </location>
</feature>
<protein>
    <submittedName>
        <fullName evidence="6">DNA-binding transcriptional LysR family regulator</fullName>
    </submittedName>
</protein>
<dbReference type="SUPFAM" id="SSF53850">
    <property type="entry name" value="Periplasmic binding protein-like II"/>
    <property type="match status" value="1"/>
</dbReference>
<evidence type="ECO:0000256" key="1">
    <source>
        <dbReference type="ARBA" id="ARBA00009437"/>
    </source>
</evidence>
<dbReference type="GO" id="GO:0006351">
    <property type="term" value="P:DNA-templated transcription"/>
    <property type="evidence" value="ECO:0007669"/>
    <property type="project" value="TreeGrafter"/>
</dbReference>
<accession>A0A2T5B0W4</accession>
<keyword evidence="4" id="KW-0804">Transcription</keyword>
<proteinExistence type="inferred from homology"/>
<dbReference type="InterPro" id="IPR000847">
    <property type="entry name" value="LysR_HTH_N"/>
</dbReference>
<dbReference type="EMBL" id="PZZZ01000007">
    <property type="protein sequence ID" value="PTM92627.1"/>
    <property type="molecule type" value="Genomic_DNA"/>
</dbReference>
<reference evidence="6 7" key="1">
    <citation type="submission" date="2018-04" db="EMBL/GenBank/DDBJ databases">
        <title>Genomic Encyclopedia of Type Strains, Phase IV (KMG-IV): sequencing the most valuable type-strain genomes for metagenomic binning, comparative biology and taxonomic classification.</title>
        <authorList>
            <person name="Goeker M."/>
        </authorList>
    </citation>
    <scope>NUCLEOTIDE SEQUENCE [LARGE SCALE GENOMIC DNA]</scope>
    <source>
        <strain evidence="6 7">DSM 7138</strain>
    </source>
</reference>
<dbReference type="PANTHER" id="PTHR30537:SF20">
    <property type="entry name" value="TRANSCRIPTIONAL REGULATORY PROTEIN"/>
    <property type="match status" value="1"/>
</dbReference>
<keyword evidence="3 6" id="KW-0238">DNA-binding</keyword>
<dbReference type="CDD" id="cd08422">
    <property type="entry name" value="PBP2_CrgA_like"/>
    <property type="match status" value="1"/>
</dbReference>
<dbReference type="Pfam" id="PF00126">
    <property type="entry name" value="HTH_1"/>
    <property type="match status" value="1"/>
</dbReference>
<dbReference type="GO" id="GO:0043565">
    <property type="term" value="F:sequence-specific DNA binding"/>
    <property type="evidence" value="ECO:0007669"/>
    <property type="project" value="TreeGrafter"/>
</dbReference>
<dbReference type="RefSeq" id="WP_108004233.1">
    <property type="nucleotide sequence ID" value="NZ_JBHEEX010000004.1"/>
</dbReference>